<dbReference type="GO" id="GO:0008234">
    <property type="term" value="F:cysteine-type peptidase activity"/>
    <property type="evidence" value="ECO:0007669"/>
    <property type="project" value="InterPro"/>
</dbReference>
<feature type="region of interest" description="Disordered" evidence="4">
    <location>
        <begin position="344"/>
        <end position="399"/>
    </location>
</feature>
<evidence type="ECO:0000256" key="3">
    <source>
        <dbReference type="ARBA" id="ARBA00022801"/>
    </source>
</evidence>
<dbReference type="PANTHER" id="PTHR35551:SF1">
    <property type="entry name" value="ACCLIMATION OF PHOTOSYNTHESIS TO ENVIRONMENT"/>
    <property type="match status" value="1"/>
</dbReference>
<dbReference type="GO" id="GO:0006508">
    <property type="term" value="P:proteolysis"/>
    <property type="evidence" value="ECO:0007669"/>
    <property type="project" value="UniProtKB-KW"/>
</dbReference>
<organism evidence="6 7">
    <name type="scientific">Vitis vinifera</name>
    <name type="common">Grape</name>
    <dbReference type="NCBI Taxonomy" id="29760"/>
    <lineage>
        <taxon>Eukaryota</taxon>
        <taxon>Viridiplantae</taxon>
        <taxon>Streptophyta</taxon>
        <taxon>Embryophyta</taxon>
        <taxon>Tracheophyta</taxon>
        <taxon>Spermatophyta</taxon>
        <taxon>Magnoliopsida</taxon>
        <taxon>eudicotyledons</taxon>
        <taxon>Gunneridae</taxon>
        <taxon>Pentapetalae</taxon>
        <taxon>rosids</taxon>
        <taxon>Vitales</taxon>
        <taxon>Vitaceae</taxon>
        <taxon>Viteae</taxon>
        <taxon>Vitis</taxon>
    </lineage>
</organism>
<proteinExistence type="inferred from homology"/>
<evidence type="ECO:0000256" key="4">
    <source>
        <dbReference type="SAM" id="MobiDB-lite"/>
    </source>
</evidence>
<comment type="similarity">
    <text evidence="1">Belongs to the peptidase C48 family.</text>
</comment>
<feature type="compositionally biased region" description="Polar residues" evidence="4">
    <location>
        <begin position="345"/>
        <end position="370"/>
    </location>
</feature>
<name>A0A438DG26_VITVI</name>
<keyword evidence="2" id="KW-0645">Protease</keyword>
<dbReference type="InterPro" id="IPR003653">
    <property type="entry name" value="Peptidase_C48_C"/>
</dbReference>
<feature type="domain" description="Ubiquitin-like protease family profile" evidence="5">
    <location>
        <begin position="570"/>
        <end position="627"/>
    </location>
</feature>
<comment type="caution">
    <text evidence="6">The sequence shown here is derived from an EMBL/GenBank/DDBJ whole genome shotgun (WGS) entry which is preliminary data.</text>
</comment>
<sequence>MYEVFIPSHHLPTVTMMQLMFQFAMAFLSSPFTVLQYAELKPVPCLTYSDAQKLRELSATPILRQMIHDTTELNISEALEPYQSKITEDGQYCLVLVFEAKALQLSDFEKRQAKFASFFGPGITAEVDEILGIPYIGRRLLLSPTNRNDKMENLSDLRDRLILMEDMVEFKKLFIFFSCATLLAPTSKLDGSHELWCTLLAGDFDINVNWGQFVLDTLVAGIRRFGLGKGSWFTSCLIFLQLFYVNKFYIPTMLVPRTIPKCAAWTDDLMKKRVHAELHDYGDFGLADVQEDEREENAHEEPGNPVNEVEEETTDEIIAEYNAAERQIHQLLRTMRGAIGKLAKRQNTNKTPSSSHQSRSHNQPDINDSFPSPPHAYGSPLNDRFADGEDNVGPSTSQPVAQHSIEDEVQMNAIIPYETGHPPIRSYRLRRHATALQSPYVVQPSIKFSASSSVAKQVLAYALDDTRDESQILCSMHNFFLTRFDLKCLGPDKLVEKKVVTMHCRILNGMDKENRKHFLSPNFVSDVEKKRGSLSPKYICDNLWKYFKNTRLCTYEQVNVLSTVIGIQERRPSVDMTEFEFVVPEVVQQLNPTDCGIFVMKFMQLWSNGGISRAIANDKVIKYREKLLTQLIMSPENEVRENVYQAMDQ</sequence>
<dbReference type="PANTHER" id="PTHR35551">
    <property type="match status" value="1"/>
</dbReference>
<evidence type="ECO:0000313" key="6">
    <source>
        <dbReference type="EMBL" id="RVW34379.1"/>
    </source>
</evidence>
<dbReference type="EMBL" id="QGNW01001642">
    <property type="protein sequence ID" value="RVW34379.1"/>
    <property type="molecule type" value="Genomic_DNA"/>
</dbReference>
<dbReference type="InterPro" id="IPR038765">
    <property type="entry name" value="Papain-like_cys_pep_sf"/>
</dbReference>
<feature type="region of interest" description="Disordered" evidence="4">
    <location>
        <begin position="292"/>
        <end position="313"/>
    </location>
</feature>
<dbReference type="SUPFAM" id="SSF54001">
    <property type="entry name" value="Cysteine proteinases"/>
    <property type="match status" value="1"/>
</dbReference>
<keyword evidence="3" id="KW-0378">Hydrolase</keyword>
<dbReference type="Proteomes" id="UP000288805">
    <property type="component" value="Unassembled WGS sequence"/>
</dbReference>
<protein>
    <recommendedName>
        <fullName evidence="5">Ubiquitin-like protease family profile domain-containing protein</fullName>
    </recommendedName>
</protein>
<gene>
    <name evidence="6" type="ORF">CK203_092178</name>
</gene>
<evidence type="ECO:0000259" key="5">
    <source>
        <dbReference type="Pfam" id="PF02902"/>
    </source>
</evidence>
<dbReference type="Pfam" id="PF11016">
    <property type="entry name" value="DUF2854"/>
    <property type="match status" value="1"/>
</dbReference>
<reference evidence="6 7" key="1">
    <citation type="journal article" date="2018" name="PLoS Genet.">
        <title>Population sequencing reveals clonal diversity and ancestral inbreeding in the grapevine cultivar Chardonnay.</title>
        <authorList>
            <person name="Roach M.J."/>
            <person name="Johnson D.L."/>
            <person name="Bohlmann J."/>
            <person name="van Vuuren H.J."/>
            <person name="Jones S.J."/>
            <person name="Pretorius I.S."/>
            <person name="Schmidt S.A."/>
            <person name="Borneman A.R."/>
        </authorList>
    </citation>
    <scope>NUCLEOTIDE SEQUENCE [LARGE SCALE GENOMIC DNA]</scope>
    <source>
        <strain evidence="7">cv. Chardonnay</strain>
        <tissue evidence="6">Leaf</tissue>
    </source>
</reference>
<dbReference type="AlphaFoldDB" id="A0A438DG26"/>
<dbReference type="InterPro" id="IPR021275">
    <property type="entry name" value="DUF2854"/>
</dbReference>
<dbReference type="Pfam" id="PF02902">
    <property type="entry name" value="Peptidase_C48"/>
    <property type="match status" value="1"/>
</dbReference>
<dbReference type="Gene3D" id="3.40.395.10">
    <property type="entry name" value="Adenoviral Proteinase, Chain A"/>
    <property type="match status" value="2"/>
</dbReference>
<accession>A0A438DG26</accession>
<evidence type="ECO:0000256" key="1">
    <source>
        <dbReference type="ARBA" id="ARBA00005234"/>
    </source>
</evidence>
<evidence type="ECO:0000256" key="2">
    <source>
        <dbReference type="ARBA" id="ARBA00022670"/>
    </source>
</evidence>
<evidence type="ECO:0000313" key="7">
    <source>
        <dbReference type="Proteomes" id="UP000288805"/>
    </source>
</evidence>